<dbReference type="GO" id="GO:0006357">
    <property type="term" value="P:regulation of transcription by RNA polymerase II"/>
    <property type="evidence" value="ECO:0007669"/>
    <property type="project" value="TreeGrafter"/>
</dbReference>
<evidence type="ECO:0000313" key="3">
    <source>
        <dbReference type="EMBL" id="CCE81524.1"/>
    </source>
</evidence>
<evidence type="ECO:0000256" key="1">
    <source>
        <dbReference type="SAM" id="MobiDB-lite"/>
    </source>
</evidence>
<dbReference type="InParanoid" id="G8YEC5"/>
<feature type="compositionally biased region" description="Polar residues" evidence="1">
    <location>
        <begin position="166"/>
        <end position="213"/>
    </location>
</feature>
<feature type="domain" description="Spt20-like SEP" evidence="2">
    <location>
        <begin position="83"/>
        <end position="285"/>
    </location>
</feature>
<feature type="compositionally biased region" description="Polar residues" evidence="1">
    <location>
        <begin position="559"/>
        <end position="570"/>
    </location>
</feature>
<dbReference type="Pfam" id="PF12090">
    <property type="entry name" value="Spt20_SEP"/>
    <property type="match status" value="1"/>
</dbReference>
<sequence length="767" mass="86527">MISSNSVNTQGYNAEKMNQLQAQAQGKIQGQSGQMKLTPQQQQLLRQQQQQQMLQQQMKQSRPRLQNYRFATTSAEILRKYAKYPPSLNFHIYETHYRFNNSQDSSIIPKSSPMVKSFLEHVLREEIPLELSELIKDFSIKSYDGCLILQVYDHRSMIPVGEPQKGSATPGSKPNETSRSKGSSNPSTPSAQNQGSQDKAATPNSENKNSAPPMNSRPKTYRTLLRPTQISLYYDLLYHTDSALTKFTDQLSLQMESEILALMNRNIDLSVPLNPYLCDDYLKPEPETPSKVWDEKTGDWKMAFSHRNEVEVPQRKLHQEELVMHKSSEYEEIMLLLYNNKQLEDNSDKKLVVVGSTSLVPSTNSSLKPSKDTSPGDAKPKKEKSFPSVAGHTVVNTNTTTNPTTAKFMRLRYIEEIRKRKEAQKAQRESSRTMSSGSSFNNSSPNPSGSPAVLTAGAMNQNPGVFNVAGNAQRALNKQEMPNKMTQQQLMSDKVQALRAQQQAKQQMQQNQVKRQKKDPLVQSIAGSPNMYSPSLKTAQPPSNMGTPVMNGSVPDLQQRAQQIKQNTMSPQGQRFPQGGQQVRSNMQPQPQRPPQPQGSASAQAPNQSQPSIQQQIFQTTLSPQEQQIFRQLQSRMNAFALMGNTGIAPNRAQLTQKQQQQAIQQSKLIQQQLLQKFPHYFQRLRQYQLLQQQKQNQSGQTQHQAQAQHQMQKFAMANMSQNPQFNRNTSGKTLPGGMNAQQAMNQQMLQQMNNGMGSPDNRGMFK</sequence>
<dbReference type="OrthoDB" id="1932706at2759"/>
<feature type="region of interest" description="Disordered" evidence="1">
    <location>
        <begin position="419"/>
        <end position="458"/>
    </location>
</feature>
<evidence type="ECO:0000313" key="4">
    <source>
        <dbReference type="Proteomes" id="UP000005222"/>
    </source>
</evidence>
<dbReference type="InterPro" id="IPR046468">
    <property type="entry name" value="Spt20-like_SEP"/>
</dbReference>
<dbReference type="HOGENOM" id="CLU_377649_0_0_1"/>
<gene>
    <name evidence="3" type="primary">Piso0_002183</name>
    <name evidence="3" type="ORF">GNLVRS01_PISO0I04672g</name>
</gene>
<dbReference type="STRING" id="559304.G8YEC5"/>
<dbReference type="OMA" id="HNYNEHI"/>
<feature type="region of interest" description="Disordered" evidence="1">
    <location>
        <begin position="359"/>
        <end position="407"/>
    </location>
</feature>
<dbReference type="AlphaFoldDB" id="G8YEC5"/>
<dbReference type="FunCoup" id="G8YEC5">
    <property type="interactions" value="649"/>
</dbReference>
<feature type="region of interest" description="Disordered" evidence="1">
    <location>
        <begin position="500"/>
        <end position="614"/>
    </location>
</feature>
<feature type="compositionally biased region" description="Low complexity" evidence="1">
    <location>
        <begin position="393"/>
        <end position="405"/>
    </location>
</feature>
<feature type="compositionally biased region" description="Low complexity" evidence="1">
    <location>
        <begin position="571"/>
        <end position="582"/>
    </location>
</feature>
<feature type="compositionally biased region" description="Polar residues" evidence="1">
    <location>
        <begin position="359"/>
        <end position="368"/>
    </location>
</feature>
<dbReference type="InterPro" id="IPR021950">
    <property type="entry name" value="Spt20"/>
</dbReference>
<reference evidence="3 4" key="1">
    <citation type="journal article" date="2012" name="G3 (Bethesda)">
        <title>Pichia sorbitophila, an interspecies yeast hybrid reveals early steps of genome resolution following polyploidization.</title>
        <authorList>
            <person name="Leh Louis V."/>
            <person name="Despons L."/>
            <person name="Friedrich A."/>
            <person name="Martin T."/>
            <person name="Durrens P."/>
            <person name="Casaregola S."/>
            <person name="Neuveglise C."/>
            <person name="Fairhead C."/>
            <person name="Marck C."/>
            <person name="Cruz J.A."/>
            <person name="Straub M.L."/>
            <person name="Kugler V."/>
            <person name="Sacerdot C."/>
            <person name="Uzunov Z."/>
            <person name="Thierry A."/>
            <person name="Weiss S."/>
            <person name="Bleykasten C."/>
            <person name="De Montigny J."/>
            <person name="Jacques N."/>
            <person name="Jung P."/>
            <person name="Lemaire M."/>
            <person name="Mallet S."/>
            <person name="Morel G."/>
            <person name="Richard G.F."/>
            <person name="Sarkar A."/>
            <person name="Savel G."/>
            <person name="Schacherer J."/>
            <person name="Seret M.L."/>
            <person name="Talla E."/>
            <person name="Samson G."/>
            <person name="Jubin C."/>
            <person name="Poulain J."/>
            <person name="Vacherie B."/>
            <person name="Barbe V."/>
            <person name="Pelletier E."/>
            <person name="Sherman D.J."/>
            <person name="Westhof E."/>
            <person name="Weissenbach J."/>
            <person name="Baret P.V."/>
            <person name="Wincker P."/>
            <person name="Gaillardin C."/>
            <person name="Dujon B."/>
            <person name="Souciet J.L."/>
        </authorList>
    </citation>
    <scope>NUCLEOTIDE SEQUENCE [LARGE SCALE GENOMIC DNA]</scope>
    <source>
        <strain evidence="4">ATCC MYA-4447 / BCRC 22081 / CBS 7064 / NBRC 10061 / NRRL Y-12695</strain>
    </source>
</reference>
<dbReference type="GO" id="GO:0000124">
    <property type="term" value="C:SAGA complex"/>
    <property type="evidence" value="ECO:0007669"/>
    <property type="project" value="InterPro"/>
</dbReference>
<feature type="compositionally biased region" description="Low complexity" evidence="1">
    <location>
        <begin position="435"/>
        <end position="451"/>
    </location>
</feature>
<feature type="compositionally biased region" description="Low complexity" evidence="1">
    <location>
        <begin position="500"/>
        <end position="513"/>
    </location>
</feature>
<dbReference type="eggNOG" id="ENOG502QS30">
    <property type="taxonomic scope" value="Eukaryota"/>
</dbReference>
<name>G8YEC5_PICSO</name>
<dbReference type="EMBL" id="FO082051">
    <property type="protein sequence ID" value="CCE81524.1"/>
    <property type="molecule type" value="Genomic_DNA"/>
</dbReference>
<feature type="compositionally biased region" description="Low complexity" evidence="1">
    <location>
        <begin position="598"/>
        <end position="614"/>
    </location>
</feature>
<evidence type="ECO:0000259" key="2">
    <source>
        <dbReference type="Pfam" id="PF12090"/>
    </source>
</evidence>
<proteinExistence type="predicted"/>
<feature type="compositionally biased region" description="Basic and acidic residues" evidence="1">
    <location>
        <begin position="419"/>
        <end position="431"/>
    </location>
</feature>
<feature type="region of interest" description="Disordered" evidence="1">
    <location>
        <begin position="160"/>
        <end position="220"/>
    </location>
</feature>
<dbReference type="PANTHER" id="PTHR13526">
    <property type="entry name" value="TRANSCRIPTION FACTOR SPT20 HOMOLOG"/>
    <property type="match status" value="1"/>
</dbReference>
<dbReference type="GO" id="GO:0003712">
    <property type="term" value="F:transcription coregulator activity"/>
    <property type="evidence" value="ECO:0007669"/>
    <property type="project" value="InterPro"/>
</dbReference>
<feature type="compositionally biased region" description="Polar residues" evidence="1">
    <location>
        <begin position="525"/>
        <end position="546"/>
    </location>
</feature>
<protein>
    <submittedName>
        <fullName evidence="3">Piso0_002183 protein</fullName>
    </submittedName>
</protein>
<accession>G8YEC5</accession>
<dbReference type="Proteomes" id="UP000005222">
    <property type="component" value="Chromosome I"/>
</dbReference>
<dbReference type="PANTHER" id="PTHR13526:SF8">
    <property type="entry name" value="TRANSCRIPTION FACTOR SPT20 HOMOLOG"/>
    <property type="match status" value="1"/>
</dbReference>
<organism evidence="3 4">
    <name type="scientific">Pichia sorbitophila (strain ATCC MYA-4447 / BCRC 22081 / CBS 7064 / NBRC 10061 / NRRL Y-12695)</name>
    <name type="common">Hybrid yeast</name>
    <dbReference type="NCBI Taxonomy" id="559304"/>
    <lineage>
        <taxon>Eukaryota</taxon>
        <taxon>Fungi</taxon>
        <taxon>Dikarya</taxon>
        <taxon>Ascomycota</taxon>
        <taxon>Saccharomycotina</taxon>
        <taxon>Pichiomycetes</taxon>
        <taxon>Debaryomycetaceae</taxon>
        <taxon>Millerozyma</taxon>
    </lineage>
</organism>
<keyword evidence="4" id="KW-1185">Reference proteome</keyword>